<evidence type="ECO:0000256" key="4">
    <source>
        <dbReference type="ARBA" id="ARBA00023251"/>
    </source>
</evidence>
<proteinExistence type="predicted"/>
<sequence>MAKDYARAFAYYTKVATEYKWTHFVRTRDPFSKACYRLSQMYEKGLGVAPDLLKAFEYLKKSCDPWGN</sequence>
<keyword evidence="4" id="KW-0046">Antibiotic resistance</keyword>
<keyword evidence="6" id="KW-1185">Reference proteome</keyword>
<evidence type="ECO:0000256" key="2">
    <source>
        <dbReference type="ARBA" id="ARBA00012865"/>
    </source>
</evidence>
<keyword evidence="3" id="KW-1015">Disulfide bond</keyword>
<evidence type="ECO:0000256" key="3">
    <source>
        <dbReference type="ARBA" id="ARBA00023157"/>
    </source>
</evidence>
<dbReference type="InterPro" id="IPR006597">
    <property type="entry name" value="Sel1-like"/>
</dbReference>
<evidence type="ECO:0000313" key="6">
    <source>
        <dbReference type="Proteomes" id="UP000826146"/>
    </source>
</evidence>
<dbReference type="EMBL" id="AP024819">
    <property type="protein sequence ID" value="BCZ19183.1"/>
    <property type="molecule type" value="Genomic_DNA"/>
</dbReference>
<dbReference type="SMART" id="SM00671">
    <property type="entry name" value="SEL1"/>
    <property type="match status" value="1"/>
</dbReference>
<comment type="catalytic activity">
    <reaction evidence="1">
        <text>a beta-lactam + H2O = a substituted beta-amino acid</text>
        <dbReference type="Rhea" id="RHEA:20401"/>
        <dbReference type="ChEBI" id="CHEBI:15377"/>
        <dbReference type="ChEBI" id="CHEBI:35627"/>
        <dbReference type="ChEBI" id="CHEBI:140347"/>
        <dbReference type="EC" id="3.5.2.6"/>
    </reaction>
</comment>
<accession>A0ABM7SEI2</accession>
<gene>
    <name evidence="5" type="ORF">NHP190012_08250</name>
</gene>
<protein>
    <recommendedName>
        <fullName evidence="2">beta-lactamase</fullName>
        <ecNumber evidence="2">3.5.2.6</ecNumber>
    </recommendedName>
</protein>
<dbReference type="SUPFAM" id="SSF81901">
    <property type="entry name" value="HCP-like"/>
    <property type="match status" value="1"/>
</dbReference>
<evidence type="ECO:0000313" key="5">
    <source>
        <dbReference type="EMBL" id="BCZ19183.1"/>
    </source>
</evidence>
<name>A0ABM7SEI2_9HELI</name>
<dbReference type="InterPro" id="IPR011990">
    <property type="entry name" value="TPR-like_helical_dom_sf"/>
</dbReference>
<dbReference type="Proteomes" id="UP000826146">
    <property type="component" value="Chromosome"/>
</dbReference>
<reference evidence="5 6" key="1">
    <citation type="submission" date="2021-07" db="EMBL/GenBank/DDBJ databases">
        <title>Novel Helicobacter sp. Isolated from a cat.</title>
        <authorList>
            <person name="Rimbara E."/>
            <person name="Suzuki M."/>
        </authorList>
    </citation>
    <scope>NUCLEOTIDE SEQUENCE [LARGE SCALE GENOMIC DNA]</scope>
    <source>
        <strain evidence="6">NHP19-012</strain>
    </source>
</reference>
<dbReference type="EC" id="3.5.2.6" evidence="2"/>
<dbReference type="Pfam" id="PF08238">
    <property type="entry name" value="Sel1"/>
    <property type="match status" value="2"/>
</dbReference>
<dbReference type="Gene3D" id="1.25.40.10">
    <property type="entry name" value="Tetratricopeptide repeat domain"/>
    <property type="match status" value="1"/>
</dbReference>
<organism evidence="5 6">
    <name type="scientific">Helicobacter gastrofelis</name>
    <dbReference type="NCBI Taxonomy" id="2849642"/>
    <lineage>
        <taxon>Bacteria</taxon>
        <taxon>Pseudomonadati</taxon>
        <taxon>Campylobacterota</taxon>
        <taxon>Epsilonproteobacteria</taxon>
        <taxon>Campylobacterales</taxon>
        <taxon>Helicobacteraceae</taxon>
        <taxon>Helicobacter</taxon>
    </lineage>
</organism>
<evidence type="ECO:0000256" key="1">
    <source>
        <dbReference type="ARBA" id="ARBA00001526"/>
    </source>
</evidence>